<gene>
    <name evidence="3" type="ORF">A2898_02230</name>
</gene>
<evidence type="ECO:0000256" key="1">
    <source>
        <dbReference type="SAM" id="MobiDB-lite"/>
    </source>
</evidence>
<keyword evidence="2" id="KW-0812">Transmembrane</keyword>
<organism evidence="3 4">
    <name type="scientific">Candidatus Kerfeldbacteria bacterium RIFCSPLOWO2_01_FULL_48_11</name>
    <dbReference type="NCBI Taxonomy" id="1798543"/>
    <lineage>
        <taxon>Bacteria</taxon>
        <taxon>Candidatus Kerfeldiibacteriota</taxon>
    </lineage>
</organism>
<dbReference type="EMBL" id="MHKE01000015">
    <property type="protein sequence ID" value="OGY83076.1"/>
    <property type="molecule type" value="Genomic_DNA"/>
</dbReference>
<feature type="compositionally biased region" description="Basic and acidic residues" evidence="1">
    <location>
        <begin position="46"/>
        <end position="57"/>
    </location>
</feature>
<evidence type="ECO:0000256" key="2">
    <source>
        <dbReference type="SAM" id="Phobius"/>
    </source>
</evidence>
<accession>A0A1G2B2Z0</accession>
<keyword evidence="2" id="KW-1133">Transmembrane helix</keyword>
<evidence type="ECO:0000313" key="4">
    <source>
        <dbReference type="Proteomes" id="UP000179164"/>
    </source>
</evidence>
<reference evidence="3 4" key="1">
    <citation type="journal article" date="2016" name="Nat. Commun.">
        <title>Thousands of microbial genomes shed light on interconnected biogeochemical processes in an aquifer system.</title>
        <authorList>
            <person name="Anantharaman K."/>
            <person name="Brown C.T."/>
            <person name="Hug L.A."/>
            <person name="Sharon I."/>
            <person name="Castelle C.J."/>
            <person name="Probst A.J."/>
            <person name="Thomas B.C."/>
            <person name="Singh A."/>
            <person name="Wilkins M.J."/>
            <person name="Karaoz U."/>
            <person name="Brodie E.L."/>
            <person name="Williams K.H."/>
            <person name="Hubbard S.S."/>
            <person name="Banfield J.F."/>
        </authorList>
    </citation>
    <scope>NUCLEOTIDE SEQUENCE [LARGE SCALE GENOMIC DNA]</scope>
</reference>
<comment type="caution">
    <text evidence="3">The sequence shown here is derived from an EMBL/GenBank/DDBJ whole genome shotgun (WGS) entry which is preliminary data.</text>
</comment>
<sequence>MEFPKDIIEFFTRTDSIGFPILVAVGLGIIIALINAESKVQRREHLNFQERSSEGRKGTTPFKPF</sequence>
<dbReference type="STRING" id="1798543.A2898_02230"/>
<keyword evidence="2" id="KW-0472">Membrane</keyword>
<proteinExistence type="predicted"/>
<feature type="region of interest" description="Disordered" evidence="1">
    <location>
        <begin position="46"/>
        <end position="65"/>
    </location>
</feature>
<name>A0A1G2B2Z0_9BACT</name>
<evidence type="ECO:0000313" key="3">
    <source>
        <dbReference type="EMBL" id="OGY83076.1"/>
    </source>
</evidence>
<feature type="transmembrane region" description="Helical" evidence="2">
    <location>
        <begin position="17"/>
        <end position="36"/>
    </location>
</feature>
<protein>
    <submittedName>
        <fullName evidence="3">Uncharacterized protein</fullName>
    </submittedName>
</protein>
<dbReference type="AlphaFoldDB" id="A0A1G2B2Z0"/>
<dbReference type="Proteomes" id="UP000179164">
    <property type="component" value="Unassembled WGS sequence"/>
</dbReference>